<accession>A0A1V4L0B0</accession>
<gene>
    <name evidence="2" type="ORF">AV530_007139</name>
</gene>
<keyword evidence="3" id="KW-1185">Reference proteome</keyword>
<feature type="region of interest" description="Disordered" evidence="1">
    <location>
        <begin position="66"/>
        <end position="86"/>
    </location>
</feature>
<evidence type="ECO:0000256" key="1">
    <source>
        <dbReference type="SAM" id="MobiDB-lite"/>
    </source>
</evidence>
<dbReference type="Proteomes" id="UP000190648">
    <property type="component" value="Unassembled WGS sequence"/>
</dbReference>
<reference evidence="2 3" key="1">
    <citation type="submission" date="2016-02" db="EMBL/GenBank/DDBJ databases">
        <title>Band-tailed pigeon sequencing and assembly.</title>
        <authorList>
            <person name="Soares A.E."/>
            <person name="Novak B.J."/>
            <person name="Rice E.S."/>
            <person name="O'Connell B."/>
            <person name="Chang D."/>
            <person name="Weber S."/>
            <person name="Shapiro B."/>
        </authorList>
    </citation>
    <scope>NUCLEOTIDE SEQUENCE [LARGE SCALE GENOMIC DNA]</scope>
    <source>
        <strain evidence="2">BTP2013</strain>
        <tissue evidence="2">Blood</tissue>
    </source>
</reference>
<organism evidence="2 3">
    <name type="scientific">Patagioenas fasciata monilis</name>
    <dbReference type="NCBI Taxonomy" id="372326"/>
    <lineage>
        <taxon>Eukaryota</taxon>
        <taxon>Metazoa</taxon>
        <taxon>Chordata</taxon>
        <taxon>Craniata</taxon>
        <taxon>Vertebrata</taxon>
        <taxon>Euteleostomi</taxon>
        <taxon>Archelosauria</taxon>
        <taxon>Archosauria</taxon>
        <taxon>Dinosauria</taxon>
        <taxon>Saurischia</taxon>
        <taxon>Theropoda</taxon>
        <taxon>Coelurosauria</taxon>
        <taxon>Aves</taxon>
        <taxon>Neognathae</taxon>
        <taxon>Neoaves</taxon>
        <taxon>Columbimorphae</taxon>
        <taxon>Columbiformes</taxon>
        <taxon>Columbidae</taxon>
        <taxon>Patagioenas</taxon>
    </lineage>
</organism>
<comment type="caution">
    <text evidence="2">The sequence shown here is derived from an EMBL/GenBank/DDBJ whole genome shotgun (WGS) entry which is preliminary data.</text>
</comment>
<name>A0A1V4L0B0_PATFA</name>
<proteinExistence type="predicted"/>
<dbReference type="EMBL" id="LSYS01000634">
    <property type="protein sequence ID" value="OPJ90046.1"/>
    <property type="molecule type" value="Genomic_DNA"/>
</dbReference>
<sequence>MRPRSGRQDKLLALFLCDEDWKTEIQQYWKYTLYLFPLAVKSCSRITRTVRPAACWELEGRPERCAAEDGEANGKWKPPAPGYQLV</sequence>
<evidence type="ECO:0000313" key="2">
    <source>
        <dbReference type="EMBL" id="OPJ90046.1"/>
    </source>
</evidence>
<dbReference type="AlphaFoldDB" id="A0A1V4L0B0"/>
<evidence type="ECO:0000313" key="3">
    <source>
        <dbReference type="Proteomes" id="UP000190648"/>
    </source>
</evidence>
<protein>
    <submittedName>
        <fullName evidence="2">Uncharacterized protein</fullName>
    </submittedName>
</protein>